<dbReference type="PANTHER" id="PTHR43355">
    <property type="entry name" value="FLAVIN REDUCTASE (NADPH)"/>
    <property type="match status" value="1"/>
</dbReference>
<dbReference type="GO" id="GO:0004074">
    <property type="term" value="F:biliverdin reductase [NAD(P)H] activity"/>
    <property type="evidence" value="ECO:0007669"/>
    <property type="project" value="TreeGrafter"/>
</dbReference>
<comment type="caution">
    <text evidence="2">The sequence shown here is derived from an EMBL/GenBank/DDBJ whole genome shotgun (WGS) entry which is preliminary data.</text>
</comment>
<evidence type="ECO:0000313" key="2">
    <source>
        <dbReference type="EMBL" id="RWY53687.1"/>
    </source>
</evidence>
<dbReference type="Pfam" id="PF13460">
    <property type="entry name" value="NAD_binding_10"/>
    <property type="match status" value="1"/>
</dbReference>
<dbReference type="PANTHER" id="PTHR43355:SF2">
    <property type="entry name" value="FLAVIN REDUCTASE (NADPH)"/>
    <property type="match status" value="1"/>
</dbReference>
<dbReference type="GO" id="GO:0042602">
    <property type="term" value="F:riboflavin reductase (NADPH) activity"/>
    <property type="evidence" value="ECO:0007669"/>
    <property type="project" value="TreeGrafter"/>
</dbReference>
<dbReference type="Proteomes" id="UP000286701">
    <property type="component" value="Unassembled WGS sequence"/>
</dbReference>
<dbReference type="InterPro" id="IPR036291">
    <property type="entry name" value="NAD(P)-bd_dom_sf"/>
</dbReference>
<evidence type="ECO:0000313" key="3">
    <source>
        <dbReference type="Proteomes" id="UP000286701"/>
    </source>
</evidence>
<dbReference type="EMBL" id="SBIW01000003">
    <property type="protein sequence ID" value="RWY53687.1"/>
    <property type="molecule type" value="Genomic_DNA"/>
</dbReference>
<feature type="domain" description="NAD(P)-binding" evidence="1">
    <location>
        <begin position="7"/>
        <end position="204"/>
    </location>
</feature>
<dbReference type="OrthoDB" id="9790734at2"/>
<dbReference type="SUPFAM" id="SSF51735">
    <property type="entry name" value="NAD(P)-binding Rossmann-fold domains"/>
    <property type="match status" value="1"/>
</dbReference>
<gene>
    <name evidence="2" type="ORF">EPL05_06335</name>
</gene>
<evidence type="ECO:0000259" key="1">
    <source>
        <dbReference type="Pfam" id="PF13460"/>
    </source>
</evidence>
<keyword evidence="3" id="KW-1185">Reference proteome</keyword>
<dbReference type="RefSeq" id="WP_128533121.1">
    <property type="nucleotide sequence ID" value="NZ_SBIW01000003.1"/>
</dbReference>
<name>A0A444MQ23_9SPHI</name>
<dbReference type="AlphaFoldDB" id="A0A444MQ23"/>
<dbReference type="InterPro" id="IPR051606">
    <property type="entry name" value="Polyketide_Oxido-like"/>
</dbReference>
<proteinExistence type="predicted"/>
<protein>
    <submittedName>
        <fullName evidence="2">NAD-dependent epimerase/dehydratase family protein</fullName>
    </submittedName>
</protein>
<dbReference type="Gene3D" id="3.40.50.720">
    <property type="entry name" value="NAD(P)-binding Rossmann-like Domain"/>
    <property type="match status" value="1"/>
</dbReference>
<sequence length="216" mass="24035">MKILILGATGRTGKLLLQEALQQGYEVNVLVRNRSRVPLHPALTVFEGSPADTNILNNAMKGCEAILSALNISRNSDFPWAALRTPPDFLSKIVALIIELAPQNNIARIIVISAWGTSDTRNDIPWWFKWVIEHSNVGVAYRDHERQEGLFAASALNYTIVRPAGLVNSIQSKPVIISLNNMPKPRLTISRGEVVKFMVQVLQDDLFLRQMPVVST</sequence>
<reference evidence="2 3" key="1">
    <citation type="submission" date="2019-01" db="EMBL/GenBank/DDBJ databases">
        <title>Mucilaginibacter antarcticum sp. nov., isolated from antarctic soil.</title>
        <authorList>
            <person name="Yan Y.-Q."/>
            <person name="Du Z.-J."/>
        </authorList>
    </citation>
    <scope>NUCLEOTIDE SEQUENCE [LARGE SCALE GENOMIC DNA]</scope>
    <source>
        <strain evidence="2 3">F01003</strain>
    </source>
</reference>
<dbReference type="InterPro" id="IPR016040">
    <property type="entry name" value="NAD(P)-bd_dom"/>
</dbReference>
<accession>A0A444MQ23</accession>
<organism evidence="2 3">
    <name type="scientific">Mucilaginibacter gilvus</name>
    <dbReference type="NCBI Taxonomy" id="2305909"/>
    <lineage>
        <taxon>Bacteria</taxon>
        <taxon>Pseudomonadati</taxon>
        <taxon>Bacteroidota</taxon>
        <taxon>Sphingobacteriia</taxon>
        <taxon>Sphingobacteriales</taxon>
        <taxon>Sphingobacteriaceae</taxon>
        <taxon>Mucilaginibacter</taxon>
    </lineage>
</organism>